<evidence type="ECO:0000313" key="1">
    <source>
        <dbReference type="EMBL" id="PQJ27961.1"/>
    </source>
</evidence>
<accession>A0A2S7U0G8</accession>
<keyword evidence="2" id="KW-1185">Reference proteome</keyword>
<sequence length="174" mass="19346">MTRDLSPPDLNAIYSEAAQSHHEFRNPVIVIPGVLGSKLADQRTGRSVWGVFEGKFLNPEKPENTALVALPMEQGRSLDQLQSSVVATAALDRLRVRVLGIPVESRTYAGILETFGAACYRDQQLAESGAIDYGSDHFTCFQFPYDWRKSNVEKCCGSRCLYQREEGICQKEAS</sequence>
<protein>
    <submittedName>
        <fullName evidence="1">Uncharacterized protein</fullName>
    </submittedName>
</protein>
<organism evidence="1 2">
    <name type="scientific">Rubritalea profundi</name>
    <dbReference type="NCBI Taxonomy" id="1658618"/>
    <lineage>
        <taxon>Bacteria</taxon>
        <taxon>Pseudomonadati</taxon>
        <taxon>Verrucomicrobiota</taxon>
        <taxon>Verrucomicrobiia</taxon>
        <taxon>Verrucomicrobiales</taxon>
        <taxon>Rubritaleaceae</taxon>
        <taxon>Rubritalea</taxon>
    </lineage>
</organism>
<proteinExistence type="predicted"/>
<dbReference type="RefSeq" id="WP_105042455.1">
    <property type="nucleotide sequence ID" value="NZ_MQWA01000001.1"/>
</dbReference>
<gene>
    <name evidence="1" type="ORF">BSZ32_05230</name>
</gene>
<comment type="caution">
    <text evidence="1">The sequence shown here is derived from an EMBL/GenBank/DDBJ whole genome shotgun (WGS) entry which is preliminary data.</text>
</comment>
<reference evidence="1 2" key="1">
    <citation type="submission" date="2016-12" db="EMBL/GenBank/DDBJ databases">
        <title>Study of bacterial adaptation to deep sea.</title>
        <authorList>
            <person name="Song J."/>
            <person name="Yoshizawa S."/>
            <person name="Kogure K."/>
        </authorList>
    </citation>
    <scope>NUCLEOTIDE SEQUENCE [LARGE SCALE GENOMIC DNA]</scope>
    <source>
        <strain evidence="1 2">SAORIC-165</strain>
    </source>
</reference>
<evidence type="ECO:0000313" key="2">
    <source>
        <dbReference type="Proteomes" id="UP000239907"/>
    </source>
</evidence>
<dbReference type="AlphaFoldDB" id="A0A2S7U0G8"/>
<dbReference type="OrthoDB" id="229515at2"/>
<name>A0A2S7U0G8_9BACT</name>
<dbReference type="EMBL" id="MQWA01000001">
    <property type="protein sequence ID" value="PQJ27961.1"/>
    <property type="molecule type" value="Genomic_DNA"/>
</dbReference>
<dbReference type="Proteomes" id="UP000239907">
    <property type="component" value="Unassembled WGS sequence"/>
</dbReference>